<evidence type="ECO:0000313" key="2">
    <source>
        <dbReference type="Proteomes" id="UP000326380"/>
    </source>
</evidence>
<protein>
    <submittedName>
        <fullName evidence="1">DUF983 domain-containing protein</fullName>
    </submittedName>
</protein>
<gene>
    <name evidence="1" type="ORF">F0P96_05285</name>
</gene>
<dbReference type="EMBL" id="VTWU01000002">
    <property type="protein sequence ID" value="KAA9338742.1"/>
    <property type="molecule type" value="Genomic_DNA"/>
</dbReference>
<accession>A0A7L5A1X4</accession>
<keyword evidence="2" id="KW-1185">Reference proteome</keyword>
<dbReference type="InterPro" id="IPR009325">
    <property type="entry name" value="DUF983"/>
</dbReference>
<sequence>MPTACPVCGLHYEPEVGFYWGAMYISYGLSVGVVVLTGILVYFLAHDPAVWVYIAAVAGVVVLLTPVLFRYARALMLYWFGGTCYDPKYAGREQ</sequence>
<dbReference type="Pfam" id="PF06170">
    <property type="entry name" value="DUF983"/>
    <property type="match status" value="1"/>
</dbReference>
<name>A0A7L5A1X4_9BACT</name>
<dbReference type="Proteomes" id="UP000326380">
    <property type="component" value="Unassembled WGS sequence"/>
</dbReference>
<organism evidence="1 2">
    <name type="scientific">Hymenobacter busanensis</name>
    <dbReference type="NCBI Taxonomy" id="2607656"/>
    <lineage>
        <taxon>Bacteria</taxon>
        <taxon>Pseudomonadati</taxon>
        <taxon>Bacteroidota</taxon>
        <taxon>Cytophagia</taxon>
        <taxon>Cytophagales</taxon>
        <taxon>Hymenobacteraceae</taxon>
        <taxon>Hymenobacter</taxon>
    </lineage>
</organism>
<proteinExistence type="predicted"/>
<reference evidence="1 2" key="1">
    <citation type="submission" date="2019-09" db="EMBL/GenBank/DDBJ databases">
        <title>Genome sequence of Hymenobacter sp. M3.</title>
        <authorList>
            <person name="Srinivasan S."/>
        </authorList>
    </citation>
    <scope>NUCLEOTIDE SEQUENCE [LARGE SCALE GENOMIC DNA]</scope>
    <source>
        <strain evidence="1 2">M3</strain>
    </source>
</reference>
<evidence type="ECO:0000313" key="1">
    <source>
        <dbReference type="EMBL" id="KAA9338742.1"/>
    </source>
</evidence>
<dbReference type="AlphaFoldDB" id="A0A7L5A1X4"/>
<comment type="caution">
    <text evidence="1">The sequence shown here is derived from an EMBL/GenBank/DDBJ whole genome shotgun (WGS) entry which is preliminary data.</text>
</comment>